<evidence type="ECO:0000256" key="3">
    <source>
        <dbReference type="ARBA" id="ARBA00038020"/>
    </source>
</evidence>
<dbReference type="InterPro" id="IPR051026">
    <property type="entry name" value="PI/PC_transfer"/>
</dbReference>
<sequence length="142" mass="15721">MPVCSHLAGRHIDTTFGIMDVKGVGMSHLTGETKRLMGLITKYDQDHYPELLGHICIINAPSVFRLIWGVVKGMLDARTQGKIEILGTDYLPGLLKWVDINNLPEFLGGRSKGSLLEDIGPWSDHDVLARLGLSDDQLREAE</sequence>
<gene>
    <name evidence="5" type="ORF">HaLaN_12434</name>
</gene>
<dbReference type="GO" id="GO:0005886">
    <property type="term" value="C:plasma membrane"/>
    <property type="evidence" value="ECO:0007669"/>
    <property type="project" value="UniProtKB-SubCell"/>
</dbReference>
<comment type="subcellular location">
    <subcellularLocation>
        <location evidence="1">Cell membrane</location>
        <topology evidence="1">Peripheral membrane protein</topology>
    </subcellularLocation>
    <subcellularLocation>
        <location evidence="2">Golgi apparatus membrane</location>
        <topology evidence="2">Peripheral membrane protein</topology>
    </subcellularLocation>
</comment>
<dbReference type="Proteomes" id="UP000485058">
    <property type="component" value="Unassembled WGS sequence"/>
</dbReference>
<evidence type="ECO:0000256" key="2">
    <source>
        <dbReference type="ARBA" id="ARBA00004395"/>
    </source>
</evidence>
<dbReference type="Pfam" id="PF00650">
    <property type="entry name" value="CRAL_TRIO"/>
    <property type="match status" value="1"/>
</dbReference>
<dbReference type="EMBL" id="BLLF01000943">
    <property type="protein sequence ID" value="GFH16082.1"/>
    <property type="molecule type" value="Genomic_DNA"/>
</dbReference>
<dbReference type="PANTHER" id="PTHR45657">
    <property type="entry name" value="CRAL-TRIO DOMAIN-CONTAINING PROTEIN YKL091C-RELATED"/>
    <property type="match status" value="1"/>
</dbReference>
<organism evidence="5 6">
    <name type="scientific">Haematococcus lacustris</name>
    <name type="common">Green alga</name>
    <name type="synonym">Haematococcus pluvialis</name>
    <dbReference type="NCBI Taxonomy" id="44745"/>
    <lineage>
        <taxon>Eukaryota</taxon>
        <taxon>Viridiplantae</taxon>
        <taxon>Chlorophyta</taxon>
        <taxon>core chlorophytes</taxon>
        <taxon>Chlorophyceae</taxon>
        <taxon>CS clade</taxon>
        <taxon>Chlamydomonadales</taxon>
        <taxon>Haematococcaceae</taxon>
        <taxon>Haematococcus</taxon>
    </lineage>
</organism>
<name>A0A699ZK00_HAELA</name>
<evidence type="ECO:0000256" key="1">
    <source>
        <dbReference type="ARBA" id="ARBA00004202"/>
    </source>
</evidence>
<keyword evidence="6" id="KW-1185">Reference proteome</keyword>
<dbReference type="SUPFAM" id="SSF52087">
    <property type="entry name" value="CRAL/TRIO domain"/>
    <property type="match status" value="1"/>
</dbReference>
<evidence type="ECO:0000313" key="6">
    <source>
        <dbReference type="Proteomes" id="UP000485058"/>
    </source>
</evidence>
<dbReference type="PROSITE" id="PS50191">
    <property type="entry name" value="CRAL_TRIO"/>
    <property type="match status" value="1"/>
</dbReference>
<dbReference type="CDD" id="cd00170">
    <property type="entry name" value="SEC14"/>
    <property type="match status" value="1"/>
</dbReference>
<dbReference type="GO" id="GO:0000139">
    <property type="term" value="C:Golgi membrane"/>
    <property type="evidence" value="ECO:0007669"/>
    <property type="project" value="UniProtKB-SubCell"/>
</dbReference>
<reference evidence="5 6" key="1">
    <citation type="submission" date="2020-02" db="EMBL/GenBank/DDBJ databases">
        <title>Draft genome sequence of Haematococcus lacustris strain NIES-144.</title>
        <authorList>
            <person name="Morimoto D."/>
            <person name="Nakagawa S."/>
            <person name="Yoshida T."/>
            <person name="Sawayama S."/>
        </authorList>
    </citation>
    <scope>NUCLEOTIDE SEQUENCE [LARGE SCALE GENOMIC DNA]</scope>
    <source>
        <strain evidence="5 6">NIES-144</strain>
    </source>
</reference>
<feature type="non-terminal residue" evidence="5">
    <location>
        <position position="1"/>
    </location>
</feature>
<accession>A0A699ZK00</accession>
<evidence type="ECO:0000259" key="4">
    <source>
        <dbReference type="PROSITE" id="PS50191"/>
    </source>
</evidence>
<evidence type="ECO:0000313" key="5">
    <source>
        <dbReference type="EMBL" id="GFH16082.1"/>
    </source>
</evidence>
<protein>
    <submittedName>
        <fullName evidence="5">CRAL-TRIO domain-containing protein</fullName>
    </submittedName>
</protein>
<proteinExistence type="inferred from homology"/>
<dbReference type="Gene3D" id="3.40.525.10">
    <property type="entry name" value="CRAL-TRIO lipid binding domain"/>
    <property type="match status" value="1"/>
</dbReference>
<comment type="caution">
    <text evidence="5">The sequence shown here is derived from an EMBL/GenBank/DDBJ whole genome shotgun (WGS) entry which is preliminary data.</text>
</comment>
<dbReference type="AlphaFoldDB" id="A0A699ZK00"/>
<comment type="similarity">
    <text evidence="3">Belongs to the SFH family.</text>
</comment>
<dbReference type="InterPro" id="IPR001251">
    <property type="entry name" value="CRAL-TRIO_dom"/>
</dbReference>
<dbReference type="InterPro" id="IPR036865">
    <property type="entry name" value="CRAL-TRIO_dom_sf"/>
</dbReference>
<feature type="domain" description="CRAL-TRIO" evidence="4">
    <location>
        <begin position="1"/>
        <end position="115"/>
    </location>
</feature>
<dbReference type="PANTHER" id="PTHR45657:SF1">
    <property type="entry name" value="CRAL-TRIO DOMAIN-CONTAINING PROTEIN YKL091C-RELATED"/>
    <property type="match status" value="1"/>
</dbReference>